<reference evidence="2 3" key="1">
    <citation type="submission" date="2018-03" db="EMBL/GenBank/DDBJ databases">
        <authorList>
            <person name="Fogelqvist J."/>
        </authorList>
    </citation>
    <scope>NUCLEOTIDE SEQUENCE [LARGE SCALE GENOMIC DNA]</scope>
</reference>
<keyword evidence="2" id="KW-0496">Mitochondrion</keyword>
<geneLocation type="mitochondrion" evidence="2"/>
<sequence>MSLPLHHDVDNELREHYVQCMDEACAREQAYMNACVADRNDPNLPALLEDYNRAKALSADALSAWQMYRQTAPAEGGLVTFLNRILASIVPNRSSDAHHCRQDRDRDSSTPKKTN</sequence>
<dbReference type="Proteomes" id="UP000290189">
    <property type="component" value="Unassembled WGS sequence"/>
</dbReference>
<evidence type="ECO:0000313" key="3">
    <source>
        <dbReference type="Proteomes" id="UP000290189"/>
    </source>
</evidence>
<proteinExistence type="predicted"/>
<organism evidence="2 3">
    <name type="scientific">Plasmodiophora brassicae</name>
    <name type="common">Clubroot disease agent</name>
    <dbReference type="NCBI Taxonomy" id="37360"/>
    <lineage>
        <taxon>Eukaryota</taxon>
        <taxon>Sar</taxon>
        <taxon>Rhizaria</taxon>
        <taxon>Endomyxa</taxon>
        <taxon>Phytomyxea</taxon>
        <taxon>Plasmodiophorida</taxon>
        <taxon>Plasmodiophoridae</taxon>
        <taxon>Plasmodiophora</taxon>
    </lineage>
</organism>
<accession>A0A3P3YGS3</accession>
<evidence type="ECO:0000256" key="1">
    <source>
        <dbReference type="SAM" id="MobiDB-lite"/>
    </source>
</evidence>
<name>A0A3P3YGS3_PLABS</name>
<dbReference type="EMBL" id="OVEO01000011">
    <property type="protein sequence ID" value="SPQ99324.1"/>
    <property type="molecule type" value="Genomic_DNA"/>
</dbReference>
<gene>
    <name evidence="2" type="ORF">PLBR_LOCUS6539</name>
</gene>
<feature type="region of interest" description="Disordered" evidence="1">
    <location>
        <begin position="93"/>
        <end position="115"/>
    </location>
</feature>
<dbReference type="AlphaFoldDB" id="A0A3P3YGS3"/>
<feature type="compositionally biased region" description="Basic and acidic residues" evidence="1">
    <location>
        <begin position="95"/>
        <end position="115"/>
    </location>
</feature>
<protein>
    <submittedName>
        <fullName evidence="2">Uncharacterized protein</fullName>
    </submittedName>
</protein>
<evidence type="ECO:0000313" key="2">
    <source>
        <dbReference type="EMBL" id="SPQ99324.1"/>
    </source>
</evidence>